<dbReference type="Gene3D" id="3.40.50.20">
    <property type="match status" value="1"/>
</dbReference>
<protein>
    <submittedName>
        <fullName evidence="6">ATP-grasp domain-containing protein</fullName>
    </submittedName>
</protein>
<gene>
    <name evidence="6" type="ORF">ACFO3J_10750</name>
</gene>
<evidence type="ECO:0000313" key="6">
    <source>
        <dbReference type="EMBL" id="MFC4031959.1"/>
    </source>
</evidence>
<evidence type="ECO:0000256" key="2">
    <source>
        <dbReference type="ARBA" id="ARBA00022741"/>
    </source>
</evidence>
<reference evidence="7" key="1">
    <citation type="journal article" date="2019" name="Int. J. Syst. Evol. Microbiol.">
        <title>The Global Catalogue of Microorganisms (GCM) 10K type strain sequencing project: providing services to taxonomists for standard genome sequencing and annotation.</title>
        <authorList>
            <consortium name="The Broad Institute Genomics Platform"/>
            <consortium name="The Broad Institute Genome Sequencing Center for Infectious Disease"/>
            <person name="Wu L."/>
            <person name="Ma J."/>
        </authorList>
    </citation>
    <scope>NUCLEOTIDE SEQUENCE [LARGE SCALE GENOMIC DNA]</scope>
    <source>
        <strain evidence="7">CGMCC 4.7237</strain>
    </source>
</reference>
<dbReference type="InterPro" id="IPR011761">
    <property type="entry name" value="ATP-grasp"/>
</dbReference>
<proteinExistence type="predicted"/>
<dbReference type="Gene3D" id="3.30.470.20">
    <property type="entry name" value="ATP-grasp fold, B domain"/>
    <property type="match status" value="1"/>
</dbReference>
<accession>A0ABV8HM92</accession>
<dbReference type="RefSeq" id="WP_386428504.1">
    <property type="nucleotide sequence ID" value="NZ_JBHSBB010000009.1"/>
</dbReference>
<keyword evidence="1" id="KW-0436">Ligase</keyword>
<sequence length="428" mass="44138">MADPSVLVLEPESSGVELVRAAAGLGFTAHLLDRRPLSELPPVVRDAVVTGTATYHRVETRSTAAVVEAALRLAEQGGLRAVVPGFEYAVPAAAVVARRLGLPGITPEAARALRDKRLMKERLAAAGVAVAPGVQVDARQAGESDLREIAQRIGFPAVVKPVDGAGSLGVRRADDLGTLRRYLAASGPTDDMGKPVGERLLVESYVAGPEYSVEGYAGAAGAVVVAVTGKQLGPEPWFVEVGHTVDADLAAADRAALVETARAAIGALGLTRGVFHLEARLTPKGAVVLEVAARLGGDRIPRLVAAVHGHDLPQTMIRLLAGLPVVPPADAAQDGPRTVAAARFLTAERTMRLPDPVGLARALRSLPGCLEADVTAAPGATVRPARDFRDRFGHVVLTAPDRGSLAAAVGEADRLVRAALTAAAPDGG</sequence>
<dbReference type="Pfam" id="PF13535">
    <property type="entry name" value="ATP-grasp_4"/>
    <property type="match status" value="1"/>
</dbReference>
<dbReference type="EMBL" id="JBHSBB010000009">
    <property type="protein sequence ID" value="MFC4031959.1"/>
    <property type="molecule type" value="Genomic_DNA"/>
</dbReference>
<evidence type="ECO:0000256" key="1">
    <source>
        <dbReference type="ARBA" id="ARBA00022598"/>
    </source>
</evidence>
<dbReference type="InterPro" id="IPR052032">
    <property type="entry name" value="ATP-dep_AA_Ligase"/>
</dbReference>
<name>A0ABV8HM92_9ACTN</name>
<dbReference type="Pfam" id="PF18603">
    <property type="entry name" value="LAL_C2"/>
    <property type="match status" value="1"/>
</dbReference>
<evidence type="ECO:0000313" key="7">
    <source>
        <dbReference type="Proteomes" id="UP001595765"/>
    </source>
</evidence>
<dbReference type="PROSITE" id="PS50975">
    <property type="entry name" value="ATP_GRASP"/>
    <property type="match status" value="1"/>
</dbReference>
<evidence type="ECO:0000256" key="4">
    <source>
        <dbReference type="PROSITE-ProRule" id="PRU00409"/>
    </source>
</evidence>
<keyword evidence="7" id="KW-1185">Reference proteome</keyword>
<dbReference type="PANTHER" id="PTHR43585:SF2">
    <property type="entry name" value="ATP-GRASP ENZYME FSQD"/>
    <property type="match status" value="1"/>
</dbReference>
<feature type="domain" description="ATP-grasp" evidence="5">
    <location>
        <begin position="120"/>
        <end position="321"/>
    </location>
</feature>
<dbReference type="InterPro" id="IPR013815">
    <property type="entry name" value="ATP_grasp_subdomain_1"/>
</dbReference>
<dbReference type="Proteomes" id="UP001595765">
    <property type="component" value="Unassembled WGS sequence"/>
</dbReference>
<comment type="caution">
    <text evidence="6">The sequence shown here is derived from an EMBL/GenBank/DDBJ whole genome shotgun (WGS) entry which is preliminary data.</text>
</comment>
<dbReference type="InterPro" id="IPR040570">
    <property type="entry name" value="LAL_C2"/>
</dbReference>
<organism evidence="6 7">
    <name type="scientific">Streptomyces polygonati</name>
    <dbReference type="NCBI Taxonomy" id="1617087"/>
    <lineage>
        <taxon>Bacteria</taxon>
        <taxon>Bacillati</taxon>
        <taxon>Actinomycetota</taxon>
        <taxon>Actinomycetes</taxon>
        <taxon>Kitasatosporales</taxon>
        <taxon>Streptomycetaceae</taxon>
        <taxon>Streptomyces</taxon>
    </lineage>
</organism>
<evidence type="ECO:0000256" key="3">
    <source>
        <dbReference type="ARBA" id="ARBA00022840"/>
    </source>
</evidence>
<evidence type="ECO:0000259" key="5">
    <source>
        <dbReference type="PROSITE" id="PS50975"/>
    </source>
</evidence>
<dbReference type="SUPFAM" id="SSF56059">
    <property type="entry name" value="Glutathione synthetase ATP-binding domain-like"/>
    <property type="match status" value="1"/>
</dbReference>
<keyword evidence="3 4" id="KW-0067">ATP-binding</keyword>
<dbReference type="Gene3D" id="3.30.1490.20">
    <property type="entry name" value="ATP-grasp fold, A domain"/>
    <property type="match status" value="1"/>
</dbReference>
<dbReference type="PANTHER" id="PTHR43585">
    <property type="entry name" value="FUMIPYRROLE BIOSYNTHESIS PROTEIN C"/>
    <property type="match status" value="1"/>
</dbReference>
<keyword evidence="2 4" id="KW-0547">Nucleotide-binding</keyword>